<keyword evidence="3" id="KW-1185">Reference proteome</keyword>
<protein>
    <submittedName>
        <fullName evidence="2">Uncharacterized protein</fullName>
    </submittedName>
</protein>
<evidence type="ECO:0000313" key="2">
    <source>
        <dbReference type="EMBL" id="KAL3108275.1"/>
    </source>
</evidence>
<proteinExistence type="predicted"/>
<gene>
    <name evidence="2" type="ORF">niasHT_012361</name>
</gene>
<dbReference type="Proteomes" id="UP001620626">
    <property type="component" value="Unassembled WGS sequence"/>
</dbReference>
<dbReference type="AlphaFoldDB" id="A0ABD2KZ84"/>
<organism evidence="2 3">
    <name type="scientific">Heterodera trifolii</name>
    <dbReference type="NCBI Taxonomy" id="157864"/>
    <lineage>
        <taxon>Eukaryota</taxon>
        <taxon>Metazoa</taxon>
        <taxon>Ecdysozoa</taxon>
        <taxon>Nematoda</taxon>
        <taxon>Chromadorea</taxon>
        <taxon>Rhabditida</taxon>
        <taxon>Tylenchina</taxon>
        <taxon>Tylenchomorpha</taxon>
        <taxon>Tylenchoidea</taxon>
        <taxon>Heteroderidae</taxon>
        <taxon>Heteroderinae</taxon>
        <taxon>Heterodera</taxon>
    </lineage>
</organism>
<dbReference type="EMBL" id="JBICBT010000592">
    <property type="protein sequence ID" value="KAL3108275.1"/>
    <property type="molecule type" value="Genomic_DNA"/>
</dbReference>
<reference evidence="2 3" key="1">
    <citation type="submission" date="2024-10" db="EMBL/GenBank/DDBJ databases">
        <authorList>
            <person name="Kim D."/>
        </authorList>
    </citation>
    <scope>NUCLEOTIDE SEQUENCE [LARGE SCALE GENOMIC DNA]</scope>
    <source>
        <strain evidence="2">BH-2024</strain>
    </source>
</reference>
<sequence length="146" mass="15622">MDGAGAGHLYSTVIGLYTCLSRSLAMTCRRVVVVALKVLGVGPAGASTSADLGGSSKYSRTYSERVDDSPLQGIPRSRTIIAMSDPNHGKFSPVYQPLSGKDKHADFASVARVQPRTSKGITDLLLLNFVRLNTENPSKKLCPQKQ</sequence>
<feature type="region of interest" description="Disordered" evidence="1">
    <location>
        <begin position="45"/>
        <end position="77"/>
    </location>
</feature>
<evidence type="ECO:0000256" key="1">
    <source>
        <dbReference type="SAM" id="MobiDB-lite"/>
    </source>
</evidence>
<accession>A0ABD2KZ84</accession>
<name>A0ABD2KZ84_9BILA</name>
<comment type="caution">
    <text evidence="2">The sequence shown here is derived from an EMBL/GenBank/DDBJ whole genome shotgun (WGS) entry which is preliminary data.</text>
</comment>
<evidence type="ECO:0000313" key="3">
    <source>
        <dbReference type="Proteomes" id="UP001620626"/>
    </source>
</evidence>